<reference evidence="11 12" key="1">
    <citation type="journal article" date="2009" name="Genome Res.">
        <title>Whole genome sequence of Desulfovibrio magneticus strain RS-1 revealed common gene clusters in magnetotactic bacteria.</title>
        <authorList>
            <person name="Nakazawa H."/>
            <person name="Arakaki A."/>
            <person name="Narita-Yamada S."/>
            <person name="Yashiro I."/>
            <person name="Jinno K."/>
            <person name="Aoki N."/>
            <person name="Tsuruyama A."/>
            <person name="Okamura Y."/>
            <person name="Tanikawa S."/>
            <person name="Fujita N."/>
            <person name="Takeyama H."/>
            <person name="Matsunaga T."/>
        </authorList>
    </citation>
    <scope>NUCLEOTIDE SEQUENCE [LARGE SCALE GENOMIC DNA]</scope>
    <source>
        <strain evidence="12">ATCC 700980 / DSM 13731 / RS-1</strain>
    </source>
</reference>
<evidence type="ECO:0000313" key="11">
    <source>
        <dbReference type="EMBL" id="BAH77975.1"/>
    </source>
</evidence>
<feature type="transmembrane region" description="Helical" evidence="9">
    <location>
        <begin position="48"/>
        <end position="67"/>
    </location>
</feature>
<name>C4XRQ9_SOLM1</name>
<feature type="compositionally biased region" description="Pro residues" evidence="8">
    <location>
        <begin position="339"/>
        <end position="353"/>
    </location>
</feature>
<organism evidence="11 12">
    <name type="scientific">Solidesulfovibrio magneticus (strain ATCC 700980 / DSM 13731 / RS-1)</name>
    <name type="common">Desulfovibrio magneticus</name>
    <dbReference type="NCBI Taxonomy" id="573370"/>
    <lineage>
        <taxon>Bacteria</taxon>
        <taxon>Pseudomonadati</taxon>
        <taxon>Thermodesulfobacteriota</taxon>
        <taxon>Desulfovibrionia</taxon>
        <taxon>Desulfovibrionales</taxon>
        <taxon>Desulfovibrionaceae</taxon>
        <taxon>Solidesulfovibrio</taxon>
    </lineage>
</organism>
<dbReference type="PANTHER" id="PTHR32234">
    <property type="entry name" value="THIOL:DISULFIDE INTERCHANGE PROTEIN DSBD"/>
    <property type="match status" value="1"/>
</dbReference>
<dbReference type="InterPro" id="IPR036249">
    <property type="entry name" value="Thioredoxin-like_sf"/>
</dbReference>
<evidence type="ECO:0000259" key="10">
    <source>
        <dbReference type="PROSITE" id="PS51352"/>
    </source>
</evidence>
<evidence type="ECO:0000256" key="2">
    <source>
        <dbReference type="ARBA" id="ARBA00022475"/>
    </source>
</evidence>
<dbReference type="KEGG" id="dma:DMR_44840"/>
<evidence type="ECO:0000256" key="5">
    <source>
        <dbReference type="ARBA" id="ARBA00022989"/>
    </source>
</evidence>
<dbReference type="GO" id="GO:0045454">
    <property type="term" value="P:cell redox homeostasis"/>
    <property type="evidence" value="ECO:0007669"/>
    <property type="project" value="TreeGrafter"/>
</dbReference>
<feature type="region of interest" description="Disordered" evidence="8">
    <location>
        <begin position="82"/>
        <end position="165"/>
    </location>
</feature>
<evidence type="ECO:0000256" key="8">
    <source>
        <dbReference type="SAM" id="MobiDB-lite"/>
    </source>
</evidence>
<dbReference type="Proteomes" id="UP000009071">
    <property type="component" value="Chromosome"/>
</dbReference>
<dbReference type="GO" id="GO:0017004">
    <property type="term" value="P:cytochrome complex assembly"/>
    <property type="evidence" value="ECO:0007669"/>
    <property type="project" value="UniProtKB-KW"/>
</dbReference>
<evidence type="ECO:0000256" key="9">
    <source>
        <dbReference type="SAM" id="Phobius"/>
    </source>
</evidence>
<feature type="transmembrane region" description="Helical" evidence="9">
    <location>
        <begin position="593"/>
        <end position="610"/>
    </location>
</feature>
<keyword evidence="4" id="KW-0201">Cytochrome c-type biogenesis</keyword>
<sequence>MITRAARRSRGFGPGDAAHLADMAATSVPAFGRPDQAVAPRTASRLRLLAFPTMAVFLLLCLAQAGLSVRLAVAAGGAPGKAVQPAAATRSPGKAAPSPETAVPQSAPAASPDAVASPAPLAGAPSPNAPATEQPLSPPSAVTPVVDAPDAAASPPVGGPDAASQEQLPAVLETALYRLPKGDPSGPMLAVLTLVSGPGWHAYAVGPAESGQSARAALAAGGAAAAALFPPGAPTPDPLEPDKTVLVYEGRTPIFVPLSAEAAAAPLLSGEVRVFSCSDTSCWPSALAVSLPLAGPDPASLPPAEGQPWWPLFLALRNASLASPLTACPDPGLTASLHPTPPAAPAAPAPAPETPKLAPRSFTPALEVGGLLKAALLAFAAGFVLNFMPCVLPVVSLKLSGLLAISGEEGRQERRRILREHNFFFALGIVTYFLCLSLILGAFGMAWGEMFQSPSLAIVAAVVLFALALSLFGVFHLPVVDLKITSGGRGHTRRGAFLTGALATLLATPCSGPFLGGVLAWTLLQPQHVIMTVFAAIGLGMASPYGVLAIWPRLVRLLPRPGAWMQSLERVMAFLLAGTCLYFLALLPPGRILPTLGAFWATAIGATLLGRMHHAQSAFRGLVMGVAALAVAGGGLAFALTYAPQAEAEWVAYTPETFAAHQGKDNLVLDFTADWCPTCKLLERTVLTPPRVAQWGKRHKAVFMKVDLTRQTPPAMALLRALGSQSIPVAAFFPAGEAASRPLVLRDLFTAGQFEQAMDEAFGPPSALPTATGGQ</sequence>
<dbReference type="OrthoDB" id="9811036at2"/>
<proteinExistence type="predicted"/>
<evidence type="ECO:0000256" key="7">
    <source>
        <dbReference type="ARBA" id="ARBA00023284"/>
    </source>
</evidence>
<dbReference type="Pfam" id="PF02683">
    <property type="entry name" value="DsbD_TM"/>
    <property type="match status" value="1"/>
</dbReference>
<dbReference type="GO" id="GO:0015035">
    <property type="term" value="F:protein-disulfide reductase activity"/>
    <property type="evidence" value="ECO:0007669"/>
    <property type="project" value="TreeGrafter"/>
</dbReference>
<evidence type="ECO:0000313" key="12">
    <source>
        <dbReference type="Proteomes" id="UP000009071"/>
    </source>
</evidence>
<dbReference type="eggNOG" id="COG4233">
    <property type="taxonomic scope" value="Bacteria"/>
</dbReference>
<dbReference type="SUPFAM" id="SSF52833">
    <property type="entry name" value="Thioredoxin-like"/>
    <property type="match status" value="1"/>
</dbReference>
<feature type="transmembrane region" description="Helical" evidence="9">
    <location>
        <begin position="622"/>
        <end position="643"/>
    </location>
</feature>
<dbReference type="AlphaFoldDB" id="C4XRQ9"/>
<feature type="transmembrane region" description="Helical" evidence="9">
    <location>
        <begin position="374"/>
        <end position="395"/>
    </location>
</feature>
<dbReference type="PROSITE" id="PS51352">
    <property type="entry name" value="THIOREDOXIN_2"/>
    <property type="match status" value="1"/>
</dbReference>
<comment type="subcellular location">
    <subcellularLocation>
        <location evidence="1">Cell membrane</location>
        <topology evidence="1">Multi-pass membrane protein</topology>
    </subcellularLocation>
</comment>
<dbReference type="GO" id="GO:0005886">
    <property type="term" value="C:plasma membrane"/>
    <property type="evidence" value="ECO:0007669"/>
    <property type="project" value="UniProtKB-SubCell"/>
</dbReference>
<evidence type="ECO:0000256" key="3">
    <source>
        <dbReference type="ARBA" id="ARBA00022692"/>
    </source>
</evidence>
<gene>
    <name evidence="11" type="primary">dsbD</name>
    <name evidence="11" type="ordered locus">DMR_44840</name>
</gene>
<feature type="region of interest" description="Disordered" evidence="8">
    <location>
        <begin position="332"/>
        <end position="355"/>
    </location>
</feature>
<feature type="compositionally biased region" description="Low complexity" evidence="8">
    <location>
        <begin position="139"/>
        <end position="164"/>
    </location>
</feature>
<feature type="transmembrane region" description="Helical" evidence="9">
    <location>
        <begin position="571"/>
        <end position="587"/>
    </location>
</feature>
<keyword evidence="12" id="KW-1185">Reference proteome</keyword>
<keyword evidence="5 9" id="KW-1133">Transmembrane helix</keyword>
<dbReference type="HOGENOM" id="CLU_014657_1_2_7"/>
<keyword evidence="6 9" id="KW-0472">Membrane</keyword>
<feature type="domain" description="Thioredoxin" evidence="10">
    <location>
        <begin position="637"/>
        <end position="763"/>
    </location>
</feature>
<feature type="transmembrane region" description="Helical" evidence="9">
    <location>
        <begin position="454"/>
        <end position="475"/>
    </location>
</feature>
<evidence type="ECO:0000256" key="4">
    <source>
        <dbReference type="ARBA" id="ARBA00022748"/>
    </source>
</evidence>
<accession>C4XRQ9</accession>
<feature type="transmembrane region" description="Helical" evidence="9">
    <location>
        <begin position="496"/>
        <end position="523"/>
    </location>
</feature>
<dbReference type="PANTHER" id="PTHR32234:SF3">
    <property type="entry name" value="SUPPRESSION OF COPPER SENSITIVITY PROTEIN"/>
    <property type="match status" value="1"/>
</dbReference>
<protein>
    <submittedName>
        <fullName evidence="11">Thiol:disulfide interchange protein DsbD</fullName>
    </submittedName>
</protein>
<feature type="transmembrane region" description="Helical" evidence="9">
    <location>
        <begin position="423"/>
        <end position="448"/>
    </location>
</feature>
<evidence type="ECO:0000256" key="6">
    <source>
        <dbReference type="ARBA" id="ARBA00023136"/>
    </source>
</evidence>
<dbReference type="InterPro" id="IPR017937">
    <property type="entry name" value="Thioredoxin_CS"/>
</dbReference>
<evidence type="ECO:0000256" key="1">
    <source>
        <dbReference type="ARBA" id="ARBA00004651"/>
    </source>
</evidence>
<dbReference type="PROSITE" id="PS00194">
    <property type="entry name" value="THIOREDOXIN_1"/>
    <property type="match status" value="1"/>
</dbReference>
<dbReference type="eggNOG" id="COG4232">
    <property type="taxonomic scope" value="Bacteria"/>
</dbReference>
<dbReference type="InterPro" id="IPR003834">
    <property type="entry name" value="Cyt_c_assmbl_TM_dom"/>
</dbReference>
<keyword evidence="2" id="KW-1003">Cell membrane</keyword>
<dbReference type="Pfam" id="PF13899">
    <property type="entry name" value="Thioredoxin_7"/>
    <property type="match status" value="1"/>
</dbReference>
<keyword evidence="3 9" id="KW-0812">Transmembrane</keyword>
<keyword evidence="7" id="KW-0676">Redox-active center</keyword>
<dbReference type="InterPro" id="IPR013766">
    <property type="entry name" value="Thioredoxin_domain"/>
</dbReference>
<dbReference type="EMBL" id="AP010904">
    <property type="protein sequence ID" value="BAH77975.1"/>
    <property type="molecule type" value="Genomic_DNA"/>
</dbReference>
<feature type="compositionally biased region" description="Low complexity" evidence="8">
    <location>
        <begin position="102"/>
        <end position="131"/>
    </location>
</feature>
<dbReference type="Gene3D" id="3.40.30.10">
    <property type="entry name" value="Glutaredoxin"/>
    <property type="match status" value="1"/>
</dbReference>
<dbReference type="STRING" id="573370.DMR_44840"/>
<feature type="transmembrane region" description="Helical" evidence="9">
    <location>
        <begin position="529"/>
        <end position="551"/>
    </location>
</feature>